<accession>T1F2K6</accession>
<dbReference type="KEGG" id="hro:HELRODRAFT_170042"/>
<evidence type="ECO:0000313" key="1">
    <source>
        <dbReference type="EMBL" id="ESO07505.1"/>
    </source>
</evidence>
<reference evidence="2" key="3">
    <citation type="submission" date="2015-06" db="UniProtKB">
        <authorList>
            <consortium name="EnsemblMetazoa"/>
        </authorList>
    </citation>
    <scope>IDENTIFICATION</scope>
</reference>
<dbReference type="Proteomes" id="UP000015101">
    <property type="component" value="Unassembled WGS sequence"/>
</dbReference>
<dbReference type="CTD" id="20203055"/>
<evidence type="ECO:0000313" key="3">
    <source>
        <dbReference type="Proteomes" id="UP000015101"/>
    </source>
</evidence>
<dbReference type="EMBL" id="AMQM01003465">
    <property type="status" value="NOT_ANNOTATED_CDS"/>
    <property type="molecule type" value="Genomic_DNA"/>
</dbReference>
<dbReference type="EnsemblMetazoa" id="HelroT170042">
    <property type="protein sequence ID" value="HelroP170042"/>
    <property type="gene ID" value="HelroG170042"/>
</dbReference>
<reference evidence="3" key="1">
    <citation type="submission" date="2012-12" db="EMBL/GenBank/DDBJ databases">
        <authorList>
            <person name="Hellsten U."/>
            <person name="Grimwood J."/>
            <person name="Chapman J.A."/>
            <person name="Shapiro H."/>
            <person name="Aerts A."/>
            <person name="Otillar R.P."/>
            <person name="Terry A.Y."/>
            <person name="Boore J.L."/>
            <person name="Simakov O."/>
            <person name="Marletaz F."/>
            <person name="Cho S.-J."/>
            <person name="Edsinger-Gonzales E."/>
            <person name="Havlak P."/>
            <person name="Kuo D.-H."/>
            <person name="Larsson T."/>
            <person name="Lv J."/>
            <person name="Arendt D."/>
            <person name="Savage R."/>
            <person name="Osoegawa K."/>
            <person name="de Jong P."/>
            <person name="Lindberg D.R."/>
            <person name="Seaver E.C."/>
            <person name="Weisblat D.A."/>
            <person name="Putnam N.H."/>
            <person name="Grigoriev I.V."/>
            <person name="Rokhsar D.S."/>
        </authorList>
    </citation>
    <scope>NUCLEOTIDE SEQUENCE</scope>
</reference>
<evidence type="ECO:0000313" key="2">
    <source>
        <dbReference type="EnsemblMetazoa" id="HelroP170042"/>
    </source>
</evidence>
<dbReference type="EMBL" id="KB096183">
    <property type="protein sequence ID" value="ESO07505.1"/>
    <property type="molecule type" value="Genomic_DNA"/>
</dbReference>
<reference evidence="1 3" key="2">
    <citation type="journal article" date="2013" name="Nature">
        <title>Insights into bilaterian evolution from three spiralian genomes.</title>
        <authorList>
            <person name="Simakov O."/>
            <person name="Marletaz F."/>
            <person name="Cho S.J."/>
            <person name="Edsinger-Gonzales E."/>
            <person name="Havlak P."/>
            <person name="Hellsten U."/>
            <person name="Kuo D.H."/>
            <person name="Larsson T."/>
            <person name="Lv J."/>
            <person name="Arendt D."/>
            <person name="Savage R."/>
            <person name="Osoegawa K."/>
            <person name="de Jong P."/>
            <person name="Grimwood J."/>
            <person name="Chapman J.A."/>
            <person name="Shapiro H."/>
            <person name="Aerts A."/>
            <person name="Otillar R.P."/>
            <person name="Terry A.Y."/>
            <person name="Boore J.L."/>
            <person name="Grigoriev I.V."/>
            <person name="Lindberg D.R."/>
            <person name="Seaver E.C."/>
            <person name="Weisblat D.A."/>
            <person name="Putnam N.H."/>
            <person name="Rokhsar D.S."/>
        </authorList>
    </citation>
    <scope>NUCLEOTIDE SEQUENCE</scope>
</reference>
<protein>
    <submittedName>
        <fullName evidence="1 2">Uncharacterized protein</fullName>
    </submittedName>
</protein>
<dbReference type="OrthoDB" id="6083881at2759"/>
<keyword evidence="3" id="KW-1185">Reference proteome</keyword>
<dbReference type="HOGENOM" id="CLU_1373576_0_0_1"/>
<sequence>MCESLQIKNDEQGNAVESACRVARLESECMQGEGMTFNFLESPHCNLFDVEGTTNKLSCVGWWREDSYTFILATDNGINVQYAMRYEAMKSSNIDETLLLLYFSPICPTIKKGSPPSQVMHTLLKLNRPGISLRLLIIQKQFFFCYRALTCTEKLLTFSSSHPPTFASTVWRMNESLRVLDRQYSSQFIAKIWHFHRLG</sequence>
<dbReference type="GeneID" id="20203055"/>
<proteinExistence type="predicted"/>
<dbReference type="AlphaFoldDB" id="T1F2K6"/>
<dbReference type="InParanoid" id="T1F2K6"/>
<organism evidence="2 3">
    <name type="scientific">Helobdella robusta</name>
    <name type="common">Californian leech</name>
    <dbReference type="NCBI Taxonomy" id="6412"/>
    <lineage>
        <taxon>Eukaryota</taxon>
        <taxon>Metazoa</taxon>
        <taxon>Spiralia</taxon>
        <taxon>Lophotrochozoa</taxon>
        <taxon>Annelida</taxon>
        <taxon>Clitellata</taxon>
        <taxon>Hirudinea</taxon>
        <taxon>Rhynchobdellida</taxon>
        <taxon>Glossiphoniidae</taxon>
        <taxon>Helobdella</taxon>
    </lineage>
</organism>
<name>T1F2K6_HELRO</name>
<dbReference type="RefSeq" id="XP_009014116.1">
    <property type="nucleotide sequence ID" value="XM_009015868.1"/>
</dbReference>
<gene>
    <name evidence="2" type="primary">20203055</name>
    <name evidence="1" type="ORF">HELRODRAFT_170042</name>
</gene>